<dbReference type="InterPro" id="IPR058664">
    <property type="entry name" value="ARB_00930-like_C"/>
</dbReference>
<dbReference type="AlphaFoldDB" id="A0A8K0TV15"/>
<reference evidence="5" key="1">
    <citation type="journal article" date="2021" name="Nat. Commun.">
        <title>Genetic determinants of endophytism in the Arabidopsis root mycobiome.</title>
        <authorList>
            <person name="Mesny F."/>
            <person name="Miyauchi S."/>
            <person name="Thiergart T."/>
            <person name="Pickel B."/>
            <person name="Atanasova L."/>
            <person name="Karlsson M."/>
            <person name="Huettel B."/>
            <person name="Barry K.W."/>
            <person name="Haridas S."/>
            <person name="Chen C."/>
            <person name="Bauer D."/>
            <person name="Andreopoulos W."/>
            <person name="Pangilinan J."/>
            <person name="LaButti K."/>
            <person name="Riley R."/>
            <person name="Lipzen A."/>
            <person name="Clum A."/>
            <person name="Drula E."/>
            <person name="Henrissat B."/>
            <person name="Kohler A."/>
            <person name="Grigoriev I.V."/>
            <person name="Martin F.M."/>
            <person name="Hacquard S."/>
        </authorList>
    </citation>
    <scope>NUCLEOTIDE SEQUENCE</scope>
    <source>
        <strain evidence="5">MPI-CAGE-AT-0016</strain>
    </source>
</reference>
<dbReference type="Gene3D" id="3.40.710.10">
    <property type="entry name" value="DD-peptidase/beta-lactamase superfamily"/>
    <property type="match status" value="1"/>
</dbReference>
<dbReference type="InterPro" id="IPR012338">
    <property type="entry name" value="Beta-lactam/transpept-like"/>
</dbReference>
<dbReference type="Proteomes" id="UP000813385">
    <property type="component" value="Unassembled WGS sequence"/>
</dbReference>
<evidence type="ECO:0000256" key="2">
    <source>
        <dbReference type="SAM" id="SignalP"/>
    </source>
</evidence>
<proteinExistence type="inferred from homology"/>
<evidence type="ECO:0000313" key="5">
    <source>
        <dbReference type="EMBL" id="KAH7375431.1"/>
    </source>
</evidence>
<dbReference type="PANTHER" id="PTHR22935">
    <property type="entry name" value="PENICILLIN-BINDING PROTEIN"/>
    <property type="match status" value="1"/>
</dbReference>
<dbReference type="InterPro" id="IPR051478">
    <property type="entry name" value="Beta-lactamase-like_AB/R"/>
</dbReference>
<name>A0A8K0TV15_9PEZI</name>
<comment type="caution">
    <text evidence="5">The sequence shown here is derived from an EMBL/GenBank/DDBJ whole genome shotgun (WGS) entry which is preliminary data.</text>
</comment>
<evidence type="ECO:0000259" key="3">
    <source>
        <dbReference type="Pfam" id="PF00144"/>
    </source>
</evidence>
<dbReference type="Pfam" id="PF00144">
    <property type="entry name" value="Beta-lactamase"/>
    <property type="match status" value="1"/>
</dbReference>
<evidence type="ECO:0000259" key="4">
    <source>
        <dbReference type="Pfam" id="PF26335"/>
    </source>
</evidence>
<feature type="chain" id="PRO_5035477182" evidence="2">
    <location>
        <begin position="19"/>
        <end position="600"/>
    </location>
</feature>
<dbReference type="OrthoDB" id="10250282at2759"/>
<organism evidence="5 6">
    <name type="scientific">Plectosphaerella cucumerina</name>
    <dbReference type="NCBI Taxonomy" id="40658"/>
    <lineage>
        <taxon>Eukaryota</taxon>
        <taxon>Fungi</taxon>
        <taxon>Dikarya</taxon>
        <taxon>Ascomycota</taxon>
        <taxon>Pezizomycotina</taxon>
        <taxon>Sordariomycetes</taxon>
        <taxon>Hypocreomycetidae</taxon>
        <taxon>Glomerellales</taxon>
        <taxon>Plectosphaerellaceae</taxon>
        <taxon>Plectosphaerella</taxon>
    </lineage>
</organism>
<dbReference type="EMBL" id="JAGPXD010000001">
    <property type="protein sequence ID" value="KAH7375431.1"/>
    <property type="molecule type" value="Genomic_DNA"/>
</dbReference>
<sequence>MILSIPILLSLAPLLAWADLSCRPDGPVTPRPTHLGQSESLRQVAENLTSVFDQAVAGEMRAGWAVENTSFSLAFVSFDQDDPGVPVWEYHHLAEANVNGTKNLTRDSQYLIGSVTKVFADLALLKSGLNLDESITKFLPALANSSSEIQWNDISLRALGSHLSGIPSNYGFSEYAFLGDLFRSLGFPEVSPSDYPTCGVIGVNEACNKQTLLEGLASALPISAVNERPAYSNLALTLLALAIEEKTGENFTEQIKNHIADPLGLKATAPSPGDSAVAVIPPIENTWGSDYGLNAPAGGLVSTLSDLSRFAQSILSRTVLSPAQTRAWLKPSSLTGSLRSQVGLPWEIYRPEGILPDHPSYAATIYAKSGGAYGYRAQLALLDSHGVAFVLLTAGDMTALPFMYDAMLSTLVPAIDDVSRSQAEAQLARNFSSPSCGTPGGNNGTGDASCVQATLTLDDSFQLTSLERNGQDILAGLGIIWNSTIGSQLSPIEPIYRLYPTEDVRSSKLSDGRVVLVEAWRFWVTQVWNDPSSSDLPGQGLWSKDCTSWTLNDWIQYGGEPVDRILVVRDEKTGEVIGLEVPFLRSGLLLTSGGSKESSR</sequence>
<dbReference type="Pfam" id="PF26335">
    <property type="entry name" value="ARB_00930_C"/>
    <property type="match status" value="1"/>
</dbReference>
<keyword evidence="2" id="KW-0732">Signal</keyword>
<feature type="signal peptide" evidence="2">
    <location>
        <begin position="1"/>
        <end position="18"/>
    </location>
</feature>
<protein>
    <submittedName>
        <fullName evidence="5">Beta-lactamase/transpeptidase-like protein</fullName>
    </submittedName>
</protein>
<comment type="similarity">
    <text evidence="1">Belongs to the beta-lactamase family.</text>
</comment>
<accession>A0A8K0TV15</accession>
<keyword evidence="6" id="KW-1185">Reference proteome</keyword>
<dbReference type="SUPFAM" id="SSF56601">
    <property type="entry name" value="beta-lactamase/transpeptidase-like"/>
    <property type="match status" value="1"/>
</dbReference>
<gene>
    <name evidence="5" type="ORF">B0T11DRAFT_9621</name>
</gene>
<feature type="domain" description="Beta-lactamase-related" evidence="3">
    <location>
        <begin position="96"/>
        <end position="399"/>
    </location>
</feature>
<feature type="domain" description="Beta-lactamase-like ARB-00930-like C-terminal" evidence="4">
    <location>
        <begin position="420"/>
        <end position="589"/>
    </location>
</feature>
<evidence type="ECO:0000256" key="1">
    <source>
        <dbReference type="ARBA" id="ARBA00038473"/>
    </source>
</evidence>
<dbReference type="InterPro" id="IPR001466">
    <property type="entry name" value="Beta-lactam-related"/>
</dbReference>
<dbReference type="PANTHER" id="PTHR22935:SF95">
    <property type="entry name" value="BETA-LACTAMASE-LIKE 1-RELATED"/>
    <property type="match status" value="1"/>
</dbReference>
<evidence type="ECO:0000313" key="6">
    <source>
        <dbReference type="Proteomes" id="UP000813385"/>
    </source>
</evidence>